<evidence type="ECO:0000256" key="14">
    <source>
        <dbReference type="ARBA" id="ARBA00034078"/>
    </source>
</evidence>
<keyword evidence="11 15" id="KW-0560">Oxidoreductase</keyword>
<evidence type="ECO:0000256" key="7">
    <source>
        <dbReference type="ARBA" id="ARBA00022714"/>
    </source>
</evidence>
<dbReference type="EMBL" id="LMVM01000023">
    <property type="protein sequence ID" value="PAV04440.1"/>
    <property type="molecule type" value="Genomic_DNA"/>
</dbReference>
<evidence type="ECO:0000256" key="9">
    <source>
        <dbReference type="ARBA" id="ARBA00022827"/>
    </source>
</evidence>
<dbReference type="GO" id="GO:0051537">
    <property type="term" value="F:2 iron, 2 sulfur cluster binding"/>
    <property type="evidence" value="ECO:0007669"/>
    <property type="project" value="UniProtKB-KW"/>
</dbReference>
<feature type="domain" description="4Fe-4S ferredoxin-type" evidence="16">
    <location>
        <begin position="608"/>
        <end position="637"/>
    </location>
</feature>
<dbReference type="NCBIfam" id="NF041891">
    <property type="entry name" value="hdrA_Methbact"/>
    <property type="match status" value="1"/>
</dbReference>
<evidence type="ECO:0000256" key="4">
    <source>
        <dbReference type="ARBA" id="ARBA00022448"/>
    </source>
</evidence>
<dbReference type="RefSeq" id="WP_069582731.1">
    <property type="nucleotide sequence ID" value="NZ_LMVM01000023.1"/>
</dbReference>
<feature type="domain" description="4Fe-4S ferredoxin-type" evidence="16">
    <location>
        <begin position="292"/>
        <end position="321"/>
    </location>
</feature>
<evidence type="ECO:0000256" key="13">
    <source>
        <dbReference type="ARBA" id="ARBA00023014"/>
    </source>
</evidence>
<name>A0A2A2H587_METBR</name>
<dbReference type="OrthoDB" id="32867at2157"/>
<dbReference type="Pfam" id="PF12831">
    <property type="entry name" value="FAD_oxidored"/>
    <property type="match status" value="1"/>
</dbReference>
<evidence type="ECO:0000256" key="12">
    <source>
        <dbReference type="ARBA" id="ARBA00023004"/>
    </source>
</evidence>
<keyword evidence="13 15" id="KW-0411">Iron-sulfur</keyword>
<dbReference type="PANTHER" id="PTHR43498:SF1">
    <property type="entry name" value="COB--COM HETERODISULFIDE REDUCTASE IRON-SULFUR SUBUNIT A"/>
    <property type="match status" value="1"/>
</dbReference>
<comment type="subunit">
    <text evidence="15">The ferredoxin:CoB-CoM heterodisulfide reductase is composed of three subunits; HdrA, HdrB and HdrC.</text>
</comment>
<evidence type="ECO:0000259" key="16">
    <source>
        <dbReference type="PROSITE" id="PS51379"/>
    </source>
</evidence>
<proteinExistence type="inferred from homology"/>
<dbReference type="Gene3D" id="3.50.50.60">
    <property type="entry name" value="FAD/NAD(P)-binding domain"/>
    <property type="match status" value="2"/>
</dbReference>
<evidence type="ECO:0000256" key="15">
    <source>
        <dbReference type="RuleBase" id="RU366072"/>
    </source>
</evidence>
<evidence type="ECO:0000256" key="2">
    <source>
        <dbReference type="ARBA" id="ARBA00006561"/>
    </source>
</evidence>
<dbReference type="SUPFAM" id="SSF54862">
    <property type="entry name" value="4Fe-4S ferredoxins"/>
    <property type="match status" value="1"/>
</dbReference>
<dbReference type="AlphaFoldDB" id="A0A2A2H587"/>
<comment type="caution">
    <text evidence="17">The sequence shown here is derived from an EMBL/GenBank/DDBJ whole genome shotgun (WGS) entry which is preliminary data.</text>
</comment>
<comment type="cofactor">
    <cofactor evidence="15">
        <name>[4Fe-4S] cluster</name>
        <dbReference type="ChEBI" id="CHEBI:49883"/>
    </cofactor>
</comment>
<dbReference type="PROSITE" id="PS51379">
    <property type="entry name" value="4FE4S_FER_2"/>
    <property type="match status" value="4"/>
</dbReference>
<dbReference type="Pfam" id="PF13187">
    <property type="entry name" value="Fer4_9"/>
    <property type="match status" value="1"/>
</dbReference>
<dbReference type="InterPro" id="IPR017900">
    <property type="entry name" value="4Fe4S_Fe_S_CS"/>
</dbReference>
<dbReference type="SUPFAM" id="SSF51905">
    <property type="entry name" value="FAD/NAD(P)-binding domain"/>
    <property type="match status" value="1"/>
</dbReference>
<comment type="cofactor">
    <cofactor evidence="1 15">
        <name>FAD</name>
        <dbReference type="ChEBI" id="CHEBI:57692"/>
    </cofactor>
</comment>
<dbReference type="InterPro" id="IPR003813">
    <property type="entry name" value="MvhD/FlpD"/>
</dbReference>
<dbReference type="GO" id="GO:0051539">
    <property type="term" value="F:4 iron, 4 sulfur cluster binding"/>
    <property type="evidence" value="ECO:0007669"/>
    <property type="project" value="UniProtKB-UniRule"/>
</dbReference>
<keyword evidence="4" id="KW-0813">Transport</keyword>
<evidence type="ECO:0000313" key="17">
    <source>
        <dbReference type="EMBL" id="PAV04440.1"/>
    </source>
</evidence>
<sequence>MNNYNFSRYAPKSSIDIGVFLCRCGGNISDTVDIEKLASSVDAKVVKDFENLCSMKCQKNIRDIILEEGLDRVVIAACSPITHEKTFRNHIAPLNPYLLEIANIREHCSWVHSDKNKATEKAVSLTNAAVERVQYARPLDAIVRKTKKSAAVVGGGISGITAALSLANQGVKVHIIEDKPTVGGNMIKIGKVFSPEKLAEECSLCLFNPLINEAVQHNNIDIMTNSEIKSSERKAGNFNLLIERKPGHVNEDKCTACGNCAEICPVEVPNEWNENLMTRKAIYKPFPQSVPDIYTIDDENCIKCGKCEKVCKMDAIDIKAKGEIIPLNVGSVIIATGHKGFDLKKRPEYGYGRYDDVISQMELARIMGVNGPTDGKLLRPSNGKVPRRVVMVQCAGSRDEKPEGKRYCSKVCCMVSLKHASFIKHYYPDTEIVICYTDMRTPGMYENYFRHVQSKGIKLVRGRPGDITKKGENIIVRLEDTLRREPLEIETDMVVLSEAMEPSEGTLKVAETLNVGLTEDMFVKEKHSKIKPVATDIEGIYVCGTAQGPKDITESVSQANAAASKVSEMINGGLEIEPTIAVVDGRQCVMCGECVAACKYKAVYIHNERISVDPVACNGCGICVSKCENNAIDVMGQTDAQIFAMIEGMLKDKKEGERRILAFVDYIGYVAADNIGINRISYPESVRIIRVPSINRLMPKHILFAFENGADGIFLGEYPDEVMYSSIQDKVNEFRSALIKNSIDTDRLMYYKVYAPYFRGLANKLTEFDKQVGKALDKLEAVLYKASYKDL</sequence>
<keyword evidence="6 15" id="KW-0285">Flavoprotein</keyword>
<dbReference type="Pfam" id="PF02662">
    <property type="entry name" value="FlpD"/>
    <property type="match status" value="1"/>
</dbReference>
<comment type="cofactor">
    <cofactor evidence="14">
        <name>[2Fe-2S] cluster</name>
        <dbReference type="ChEBI" id="CHEBI:190135"/>
    </cofactor>
</comment>
<accession>A0A2A2H587</accession>
<keyword evidence="18" id="KW-1185">Reference proteome</keyword>
<dbReference type="GO" id="GO:0046872">
    <property type="term" value="F:metal ion binding"/>
    <property type="evidence" value="ECO:0007669"/>
    <property type="project" value="UniProtKB-KW"/>
</dbReference>
<keyword evidence="7" id="KW-0001">2Fe-2S</keyword>
<evidence type="ECO:0000256" key="8">
    <source>
        <dbReference type="ARBA" id="ARBA00022723"/>
    </source>
</evidence>
<comment type="pathway">
    <text evidence="15">Cofactor metabolism; coenzyme M-coenzyme B heterodisulfide reduction; coenzyme B and coenzyme M from coenzyme M-coenzyme B heterodisulfide: step 1/1.</text>
</comment>
<feature type="domain" description="4Fe-4S ferredoxin-type" evidence="16">
    <location>
        <begin position="245"/>
        <end position="275"/>
    </location>
</feature>
<evidence type="ECO:0000256" key="10">
    <source>
        <dbReference type="ARBA" id="ARBA00022982"/>
    </source>
</evidence>
<gene>
    <name evidence="17" type="ORF">ASJ80_06270</name>
</gene>
<dbReference type="InterPro" id="IPR039650">
    <property type="entry name" value="HdrA-like"/>
</dbReference>
<dbReference type="Proteomes" id="UP000217784">
    <property type="component" value="Unassembled WGS sequence"/>
</dbReference>
<dbReference type="PANTHER" id="PTHR43498">
    <property type="entry name" value="FERREDOXIN:COB-COM HETERODISULFIDE REDUCTASE SUBUNIT A"/>
    <property type="match status" value="1"/>
</dbReference>
<dbReference type="GO" id="GO:0016491">
    <property type="term" value="F:oxidoreductase activity"/>
    <property type="evidence" value="ECO:0007669"/>
    <property type="project" value="UniProtKB-UniRule"/>
</dbReference>
<dbReference type="PROSITE" id="PS00198">
    <property type="entry name" value="4FE4S_FER_1"/>
    <property type="match status" value="2"/>
</dbReference>
<comment type="similarity">
    <text evidence="3">Belongs to the MvhD/VhuD family.</text>
</comment>
<dbReference type="Pfam" id="PF13237">
    <property type="entry name" value="Fer4_10"/>
    <property type="match status" value="1"/>
</dbReference>
<evidence type="ECO:0000256" key="3">
    <source>
        <dbReference type="ARBA" id="ARBA00009293"/>
    </source>
</evidence>
<dbReference type="InterPro" id="IPR036188">
    <property type="entry name" value="FAD/NAD-bd_sf"/>
</dbReference>
<comment type="function">
    <text evidence="15">Part of a complex that catalyzes the reversible reduction of CoM-S-S-CoB to the thiol-coenzymes H-S-CoM (coenzyme M) and H-S-CoB (coenzyme B).</text>
</comment>
<keyword evidence="5 15" id="KW-0004">4Fe-4S</keyword>
<evidence type="ECO:0000256" key="11">
    <source>
        <dbReference type="ARBA" id="ARBA00023002"/>
    </source>
</evidence>
<dbReference type="Gene3D" id="3.30.70.20">
    <property type="match status" value="3"/>
</dbReference>
<keyword evidence="8 15" id="KW-0479">Metal-binding</keyword>
<organism evidence="17 18">
    <name type="scientific">Methanobacterium bryantii</name>
    <dbReference type="NCBI Taxonomy" id="2161"/>
    <lineage>
        <taxon>Archaea</taxon>
        <taxon>Methanobacteriati</taxon>
        <taxon>Methanobacteriota</taxon>
        <taxon>Methanomada group</taxon>
        <taxon>Methanobacteria</taxon>
        <taxon>Methanobacteriales</taxon>
        <taxon>Methanobacteriaceae</taxon>
        <taxon>Methanobacterium</taxon>
    </lineage>
</organism>
<protein>
    <recommendedName>
        <fullName evidence="15">CoB--CoM heterodisulfide reductase iron-sulfur subunit A</fullName>
        <ecNumber evidence="15">1.8.-.-</ecNumber>
    </recommendedName>
</protein>
<keyword evidence="10" id="KW-0249">Electron transport</keyword>
<evidence type="ECO:0000313" key="18">
    <source>
        <dbReference type="Proteomes" id="UP000217784"/>
    </source>
</evidence>
<dbReference type="EC" id="1.8.-.-" evidence="15"/>
<keyword evidence="12 15" id="KW-0408">Iron</keyword>
<evidence type="ECO:0000256" key="5">
    <source>
        <dbReference type="ARBA" id="ARBA00022485"/>
    </source>
</evidence>
<reference evidence="17 18" key="1">
    <citation type="journal article" date="2017" name="BMC Genomics">
        <title>Genomic analysis of methanogenic archaea reveals a shift towards energy conservation.</title>
        <authorList>
            <person name="Gilmore S.P."/>
            <person name="Henske J.K."/>
            <person name="Sexton J.A."/>
            <person name="Solomon K.V."/>
            <person name="Seppala S."/>
            <person name="Yoo J.I."/>
            <person name="Huyett L.M."/>
            <person name="Pressman A."/>
            <person name="Cogan J.Z."/>
            <person name="Kivenson V."/>
            <person name="Peng X."/>
            <person name="Tan Y."/>
            <person name="Valentine D.L."/>
            <person name="O'Malley M.A."/>
        </authorList>
    </citation>
    <scope>NUCLEOTIDE SEQUENCE [LARGE SCALE GENOMIC DNA]</scope>
    <source>
        <strain evidence="17 18">M.o.H.</strain>
    </source>
</reference>
<feature type="domain" description="4Fe-4S ferredoxin-type" evidence="16">
    <location>
        <begin position="579"/>
        <end position="607"/>
    </location>
</feature>
<dbReference type="UniPathway" id="UPA00647">
    <property type="reaction ID" value="UER00700"/>
</dbReference>
<comment type="similarity">
    <text evidence="2 15">Belongs to the HdrA family.</text>
</comment>
<evidence type="ECO:0000256" key="1">
    <source>
        <dbReference type="ARBA" id="ARBA00001974"/>
    </source>
</evidence>
<dbReference type="InterPro" id="IPR017896">
    <property type="entry name" value="4Fe4S_Fe-S-bd"/>
</dbReference>
<keyword evidence="9 15" id="KW-0274">FAD</keyword>
<evidence type="ECO:0000256" key="6">
    <source>
        <dbReference type="ARBA" id="ARBA00022630"/>
    </source>
</evidence>